<dbReference type="PANTHER" id="PTHR44068">
    <property type="entry name" value="ZGC:194242"/>
    <property type="match status" value="1"/>
</dbReference>
<dbReference type="GO" id="GO:0032259">
    <property type="term" value="P:methylation"/>
    <property type="evidence" value="ECO:0007669"/>
    <property type="project" value="UniProtKB-KW"/>
</dbReference>
<organism evidence="2 3">
    <name type="scientific">Desulfatibacillum alkenivorans DSM 16219</name>
    <dbReference type="NCBI Taxonomy" id="1121393"/>
    <lineage>
        <taxon>Bacteria</taxon>
        <taxon>Pseudomonadati</taxon>
        <taxon>Thermodesulfobacteriota</taxon>
        <taxon>Desulfobacteria</taxon>
        <taxon>Desulfobacterales</taxon>
        <taxon>Desulfatibacillaceae</taxon>
        <taxon>Desulfatibacillum</taxon>
    </lineage>
</organism>
<dbReference type="GO" id="GO:0008168">
    <property type="term" value="F:methyltransferase activity"/>
    <property type="evidence" value="ECO:0007669"/>
    <property type="project" value="UniProtKB-KW"/>
</dbReference>
<dbReference type="RefSeq" id="WP_211482855.1">
    <property type="nucleotide sequence ID" value="NZ_FQZU01000086.1"/>
</dbReference>
<dbReference type="AlphaFoldDB" id="A0A1M7BA38"/>
<keyword evidence="2" id="KW-0489">Methyltransferase</keyword>
<dbReference type="Pfam" id="PF13649">
    <property type="entry name" value="Methyltransf_25"/>
    <property type="match status" value="1"/>
</dbReference>
<evidence type="ECO:0000313" key="3">
    <source>
        <dbReference type="Proteomes" id="UP000183994"/>
    </source>
</evidence>
<proteinExistence type="predicted"/>
<evidence type="ECO:0000313" key="2">
    <source>
        <dbReference type="EMBL" id="SHL51813.1"/>
    </source>
</evidence>
<protein>
    <submittedName>
        <fullName evidence="2">Methyltransferase domain-containing protein</fullName>
    </submittedName>
</protein>
<name>A0A1M7BA38_9BACT</name>
<keyword evidence="2" id="KW-0808">Transferase</keyword>
<keyword evidence="3" id="KW-1185">Reference proteome</keyword>
<dbReference type="InterPro" id="IPR029063">
    <property type="entry name" value="SAM-dependent_MTases_sf"/>
</dbReference>
<dbReference type="InterPro" id="IPR050447">
    <property type="entry name" value="Erg6_SMT_methyltransf"/>
</dbReference>
<accession>A0A1M7BA38</accession>
<dbReference type="CDD" id="cd02440">
    <property type="entry name" value="AdoMet_MTases"/>
    <property type="match status" value="1"/>
</dbReference>
<feature type="domain" description="Methyltransferase" evidence="1">
    <location>
        <begin position="41"/>
        <end position="135"/>
    </location>
</feature>
<dbReference type="EMBL" id="FQZU01000086">
    <property type="protein sequence ID" value="SHL51813.1"/>
    <property type="molecule type" value="Genomic_DNA"/>
</dbReference>
<sequence>MDEMQLFLEIHQNMPRQGPGNTASTLKALKLCAGLPSAPRVLDVGCGPGMQTMDLAQALDGPITGVDFFTQYVEELQKNIEKEGMADRVTAMQGDMEALFFPPASFDLIWSEGAIYIMGFEKGIHSWSPLLAPGGYLAVTEATWLKSEPPARVKQFWDEGYPLMKNIEGNLDIIQACGGEIIGHFVLPESAWWDHYYGPLEKRLEILEEKWADNPAGQEVLAMERTEIDLFKNYSDYYGYVFYVARFG</sequence>
<dbReference type="Gene3D" id="3.40.50.150">
    <property type="entry name" value="Vaccinia Virus protein VP39"/>
    <property type="match status" value="1"/>
</dbReference>
<dbReference type="Proteomes" id="UP000183994">
    <property type="component" value="Unassembled WGS sequence"/>
</dbReference>
<dbReference type="STRING" id="1121393.SAMN02745216_05291"/>
<dbReference type="SUPFAM" id="SSF53335">
    <property type="entry name" value="S-adenosyl-L-methionine-dependent methyltransferases"/>
    <property type="match status" value="1"/>
</dbReference>
<reference evidence="3" key="1">
    <citation type="submission" date="2016-11" db="EMBL/GenBank/DDBJ databases">
        <authorList>
            <person name="Varghese N."/>
            <person name="Submissions S."/>
        </authorList>
    </citation>
    <scope>NUCLEOTIDE SEQUENCE [LARGE SCALE GENOMIC DNA]</scope>
    <source>
        <strain evidence="3">DSM 16219</strain>
    </source>
</reference>
<dbReference type="PANTHER" id="PTHR44068:SF11">
    <property type="entry name" value="GERANYL DIPHOSPHATE 2-C-METHYLTRANSFERASE"/>
    <property type="match status" value="1"/>
</dbReference>
<evidence type="ECO:0000259" key="1">
    <source>
        <dbReference type="Pfam" id="PF13649"/>
    </source>
</evidence>
<gene>
    <name evidence="2" type="ORF">SAMN02745216_05291</name>
</gene>
<dbReference type="InterPro" id="IPR041698">
    <property type="entry name" value="Methyltransf_25"/>
</dbReference>